<dbReference type="EMBL" id="LSNE01000020">
    <property type="protein sequence ID" value="KXI26779.1"/>
    <property type="molecule type" value="Genomic_DNA"/>
</dbReference>
<comment type="caution">
    <text evidence="1">The sequence shown here is derived from an EMBL/GenBank/DDBJ whole genome shotgun (WGS) entry which is preliminary data.</text>
</comment>
<protein>
    <submittedName>
        <fullName evidence="1">Uncharacterized protein</fullName>
    </submittedName>
</protein>
<sequence length="640" mass="73989">MSKSFFFTVILLFLGAAIGQEINSQNVGSNLQLDETKYDSAPILFLGKTVDIYKRGDKYYITPQLLFDPLEIKNKVESLNTEQGTFEIDLEIFFYNNKLLHEISDHISRKEEIENPDIDFITHAFRMVFVQFPSSREDMIYSFPPISTFSKTIKITPNSEVERSETVSIRFENLREAQEFAERPSLYLQILVSVPETISSRIDFSEENFLRSNRFKDLHSSAKENKNTKVTNISSSNGFSLDIKPLKIGGGNGKSSTKVESEHHRLVSSKFIESSINTYIKENRLTIQCRHMEPNECNNLVQEFKDELKSVIHRASQNITFKLIENKKKQEYELFHEALKQPIEGASVTKGAVLKAKHDYHNELKDKKSFDYFKVFSASEENEQKSKTFNDVSWEIREGEWVPVSISLYVVSEESIREILSYTRTQEVISKVSSKQYIAIKGSPVDNLTLPVEPFDSIEDVNTFAQMKKYAENRIEKLPMLVDIAITERAGPKKVVLDHTESPFYYHDLRLAYSSVTEWKDIKCEAIPQKAGFITIYSNQARWVDGKNSYQSEHYYMHQYGNAPYVPQRIVSCLKNQNSKDRTSYCNSGGEGCRFPNGVVVVSCYLNDEWNDWNERKIASAATEEERNYRRSKEYRCSRI</sequence>
<name>A0A148KKH7_9ALTE</name>
<reference evidence="2" key="1">
    <citation type="submission" date="2016-02" db="EMBL/GenBank/DDBJ databases">
        <authorList>
            <person name="Schultz-Johansen M."/>
            <person name="Glaring M.A."/>
            <person name="Bech P.K."/>
            <person name="Stougaard P."/>
        </authorList>
    </citation>
    <scope>NUCLEOTIDE SEQUENCE [LARGE SCALE GENOMIC DNA]</scope>
    <source>
        <strain evidence="2">S66</strain>
    </source>
</reference>
<accession>A0A148KKH7</accession>
<dbReference type="AlphaFoldDB" id="A0A148KKH7"/>
<evidence type="ECO:0000313" key="2">
    <source>
        <dbReference type="Proteomes" id="UP000070299"/>
    </source>
</evidence>
<dbReference type="RefSeq" id="WP_068382219.1">
    <property type="nucleotide sequence ID" value="NZ_LSNE01000020.1"/>
</dbReference>
<gene>
    <name evidence="1" type="ORF">AX660_03145</name>
</gene>
<proteinExistence type="predicted"/>
<dbReference type="Proteomes" id="UP000070299">
    <property type="component" value="Unassembled WGS sequence"/>
</dbReference>
<organism evidence="1 2">
    <name type="scientific">Paraglaciecola hydrolytica</name>
    <dbReference type="NCBI Taxonomy" id="1799789"/>
    <lineage>
        <taxon>Bacteria</taxon>
        <taxon>Pseudomonadati</taxon>
        <taxon>Pseudomonadota</taxon>
        <taxon>Gammaproteobacteria</taxon>
        <taxon>Alteromonadales</taxon>
        <taxon>Alteromonadaceae</taxon>
        <taxon>Paraglaciecola</taxon>
    </lineage>
</organism>
<keyword evidence="2" id="KW-1185">Reference proteome</keyword>
<evidence type="ECO:0000313" key="1">
    <source>
        <dbReference type="EMBL" id="KXI26779.1"/>
    </source>
</evidence>